<dbReference type="AlphaFoldDB" id="A0A8J7HSP2"/>
<dbReference type="RefSeq" id="WP_198126987.1">
    <property type="nucleotide sequence ID" value="NZ_JAECZC010000056.1"/>
</dbReference>
<evidence type="ECO:0000313" key="2">
    <source>
        <dbReference type="Proteomes" id="UP000632766"/>
    </source>
</evidence>
<gene>
    <name evidence="1" type="ORF">I8748_23860</name>
</gene>
<protein>
    <submittedName>
        <fullName evidence="1">Uncharacterized protein</fullName>
    </submittedName>
</protein>
<sequence>MIIFLKISPKAYKRAQSYTNVVGLWEGKEDCWMYVELGEEFEYISHPKDDPNTDFRIFRGCTVSIAESKEDLKAGIVATTLLNQTVKIYY</sequence>
<evidence type="ECO:0000313" key="1">
    <source>
        <dbReference type="EMBL" id="MBH8565181.1"/>
    </source>
</evidence>
<reference evidence="1 2" key="1">
    <citation type="journal article" date="2021" name="Int. J. Syst. Evol. Microbiol.">
        <title>Amazonocrinis nigriterrae gen. nov., sp. nov., Atlanticothrix silvestris gen. nov., sp. nov. and Dendronalium phyllosphericum gen. nov., sp. nov., nostocacean cyanobacteria from Brazilian environments.</title>
        <authorList>
            <person name="Alvarenga D.O."/>
            <person name="Andreote A.P.D."/>
            <person name="Branco L.H.Z."/>
            <person name="Delbaje E."/>
            <person name="Cruz R.B."/>
            <person name="Varani A.M."/>
            <person name="Fiore M.F."/>
        </authorList>
    </citation>
    <scope>NUCLEOTIDE SEQUENCE [LARGE SCALE GENOMIC DNA]</scope>
    <source>
        <strain evidence="1 2">CENA67</strain>
    </source>
</reference>
<organism evidence="1 2">
    <name type="scientific">Amazonocrinis nigriterrae CENA67</name>
    <dbReference type="NCBI Taxonomy" id="2794033"/>
    <lineage>
        <taxon>Bacteria</taxon>
        <taxon>Bacillati</taxon>
        <taxon>Cyanobacteriota</taxon>
        <taxon>Cyanophyceae</taxon>
        <taxon>Nostocales</taxon>
        <taxon>Nostocaceae</taxon>
        <taxon>Amazonocrinis</taxon>
        <taxon>Amazonocrinis nigriterrae</taxon>
    </lineage>
</organism>
<dbReference type="Proteomes" id="UP000632766">
    <property type="component" value="Unassembled WGS sequence"/>
</dbReference>
<accession>A0A8J7HSP2</accession>
<comment type="caution">
    <text evidence="1">The sequence shown here is derived from an EMBL/GenBank/DDBJ whole genome shotgun (WGS) entry which is preliminary data.</text>
</comment>
<keyword evidence="2" id="KW-1185">Reference proteome</keyword>
<name>A0A8J7HSP2_9NOST</name>
<proteinExistence type="predicted"/>
<dbReference type="EMBL" id="JAECZC010000056">
    <property type="protein sequence ID" value="MBH8565181.1"/>
    <property type="molecule type" value="Genomic_DNA"/>
</dbReference>